<dbReference type="Gene3D" id="3.30.450.40">
    <property type="match status" value="1"/>
</dbReference>
<dbReference type="EMBL" id="JAUSZS010000008">
    <property type="protein sequence ID" value="MDQ0937366.1"/>
    <property type="molecule type" value="Genomic_DNA"/>
</dbReference>
<protein>
    <recommendedName>
        <fullName evidence="1">GAF domain-containing protein</fullName>
    </recommendedName>
</protein>
<feature type="domain" description="GAF" evidence="1">
    <location>
        <begin position="113"/>
        <end position="217"/>
    </location>
</feature>
<evidence type="ECO:0000259" key="1">
    <source>
        <dbReference type="Pfam" id="PF01590"/>
    </source>
</evidence>
<dbReference type="InterPro" id="IPR029016">
    <property type="entry name" value="GAF-like_dom_sf"/>
</dbReference>
<gene>
    <name evidence="2" type="ORF">QFZ49_007341</name>
</gene>
<comment type="caution">
    <text evidence="2">The sequence shown here is derived from an EMBL/GenBank/DDBJ whole genome shotgun (WGS) entry which is preliminary data.</text>
</comment>
<sequence length="440" mass="47813">MANPPMDVTRLAGRDTARAARLLSDVRAARLTGQRPRLAPRPVIDQSWDRMLRRGVDPDHDFRAGLLTREELDRRRGTSRLRHVLPVLRQGLLSVADVTEHIMVVADEHGRVLWREGSSPVLRKADSFGFEPGADWAEDIVGTNGVGTPVVARRPVQVFASEHFVRSHATWTCTGAPITDPRDGRLIGVVDVSGPLETMHPATLAWVDSVAKLAEARLRERHHQSLERLRAAAAPVLARLGGRAVAVDRDGWTAAVTGMPYTNRVALPKSLSPGTRWLPALGLCVVEPLAGGWLIRGAAEPGASGTTRIVLDLGRARRWSVAVSGPPGSWTHELSPRHAELLYLLALYPAGRSAAGLADDVFGDPGRTVTVRAEMSRVRRFLGELLDHRPYRFSDGTEVTVLLPADPRDLLPHSTAPAVARERCARAEGAEGRAEPGDAQ</sequence>
<reference evidence="2 3" key="1">
    <citation type="submission" date="2023-07" db="EMBL/GenBank/DDBJ databases">
        <title>Comparative genomics of wheat-associated soil bacteria to identify genetic determinants of phenazine resistance.</title>
        <authorList>
            <person name="Mouncey N."/>
        </authorList>
    </citation>
    <scope>NUCLEOTIDE SEQUENCE [LARGE SCALE GENOMIC DNA]</scope>
    <source>
        <strain evidence="2 3">W2I16</strain>
    </source>
</reference>
<accession>A0ABU0RZI2</accession>
<dbReference type="Proteomes" id="UP001223072">
    <property type="component" value="Unassembled WGS sequence"/>
</dbReference>
<evidence type="ECO:0000313" key="3">
    <source>
        <dbReference type="Proteomes" id="UP001223072"/>
    </source>
</evidence>
<proteinExistence type="predicted"/>
<name>A0ABU0RZI2_9ACTN</name>
<dbReference type="InterPro" id="IPR003018">
    <property type="entry name" value="GAF"/>
</dbReference>
<organism evidence="2 3">
    <name type="scientific">Streptomyces turgidiscabies</name>
    <dbReference type="NCBI Taxonomy" id="85558"/>
    <lineage>
        <taxon>Bacteria</taxon>
        <taxon>Bacillati</taxon>
        <taxon>Actinomycetota</taxon>
        <taxon>Actinomycetes</taxon>
        <taxon>Kitasatosporales</taxon>
        <taxon>Streptomycetaceae</taxon>
        <taxon>Streptomyces</taxon>
    </lineage>
</organism>
<keyword evidence="3" id="KW-1185">Reference proteome</keyword>
<evidence type="ECO:0000313" key="2">
    <source>
        <dbReference type="EMBL" id="MDQ0937366.1"/>
    </source>
</evidence>
<dbReference type="Pfam" id="PF01590">
    <property type="entry name" value="GAF"/>
    <property type="match status" value="1"/>
</dbReference>